<gene>
    <name evidence="5" type="ORF">FHX44_114792</name>
</gene>
<keyword evidence="6" id="KW-1185">Reference proteome</keyword>
<dbReference type="GO" id="GO:0003677">
    <property type="term" value="F:DNA binding"/>
    <property type="evidence" value="ECO:0007669"/>
    <property type="project" value="UniProtKB-KW"/>
</dbReference>
<dbReference type="SUPFAM" id="SSF55718">
    <property type="entry name" value="SCP-like"/>
    <property type="match status" value="1"/>
</dbReference>
<dbReference type="Pfam" id="PF01638">
    <property type="entry name" value="HxlR"/>
    <property type="match status" value="1"/>
</dbReference>
<proteinExistence type="predicted"/>
<evidence type="ECO:0000256" key="1">
    <source>
        <dbReference type="ARBA" id="ARBA00023015"/>
    </source>
</evidence>
<name>A0A561SVH7_9PSEU</name>
<dbReference type="InterPro" id="IPR036527">
    <property type="entry name" value="SCP2_sterol-bd_dom_sf"/>
</dbReference>
<dbReference type="InterPro" id="IPR036388">
    <property type="entry name" value="WH-like_DNA-bd_sf"/>
</dbReference>
<evidence type="ECO:0000313" key="5">
    <source>
        <dbReference type="EMBL" id="TWF78868.1"/>
    </source>
</evidence>
<accession>A0A561SVH7</accession>
<keyword evidence="1" id="KW-0805">Transcription regulation</keyword>
<dbReference type="PANTHER" id="PTHR33204:SF18">
    <property type="entry name" value="TRANSCRIPTIONAL REGULATORY PROTEIN"/>
    <property type="match status" value="1"/>
</dbReference>
<dbReference type="EMBL" id="VIWU01000001">
    <property type="protein sequence ID" value="TWF78868.1"/>
    <property type="molecule type" value="Genomic_DNA"/>
</dbReference>
<evidence type="ECO:0000259" key="4">
    <source>
        <dbReference type="PROSITE" id="PS51118"/>
    </source>
</evidence>
<dbReference type="SUPFAM" id="SSF46785">
    <property type="entry name" value="Winged helix' DNA-binding domain"/>
    <property type="match status" value="1"/>
</dbReference>
<keyword evidence="3" id="KW-0804">Transcription</keyword>
<dbReference type="InterPro" id="IPR036390">
    <property type="entry name" value="WH_DNA-bd_sf"/>
</dbReference>
<dbReference type="SMART" id="SM00418">
    <property type="entry name" value="HTH_ARSR"/>
    <property type="match status" value="1"/>
</dbReference>
<dbReference type="CDD" id="cd00090">
    <property type="entry name" value="HTH_ARSR"/>
    <property type="match status" value="1"/>
</dbReference>
<evidence type="ECO:0000256" key="3">
    <source>
        <dbReference type="ARBA" id="ARBA00023163"/>
    </source>
</evidence>
<reference evidence="5 6" key="1">
    <citation type="submission" date="2019-06" db="EMBL/GenBank/DDBJ databases">
        <title>Sequencing the genomes of 1000 actinobacteria strains.</title>
        <authorList>
            <person name="Klenk H.-P."/>
        </authorList>
    </citation>
    <scope>NUCLEOTIDE SEQUENCE [LARGE SCALE GENOMIC DNA]</scope>
    <source>
        <strain evidence="5 6">DSM 45671</strain>
    </source>
</reference>
<evidence type="ECO:0000256" key="2">
    <source>
        <dbReference type="ARBA" id="ARBA00023125"/>
    </source>
</evidence>
<dbReference type="Gene3D" id="3.30.1050.10">
    <property type="entry name" value="SCP2 sterol-binding domain"/>
    <property type="match status" value="1"/>
</dbReference>
<dbReference type="Pfam" id="PF14864">
    <property type="entry name" value="Alkyl_sulf_C"/>
    <property type="match status" value="1"/>
</dbReference>
<dbReference type="Gene3D" id="1.10.10.10">
    <property type="entry name" value="Winged helix-like DNA-binding domain superfamily/Winged helix DNA-binding domain"/>
    <property type="match status" value="1"/>
</dbReference>
<evidence type="ECO:0000313" key="6">
    <source>
        <dbReference type="Proteomes" id="UP000321261"/>
    </source>
</evidence>
<dbReference type="InterPro" id="IPR029229">
    <property type="entry name" value="Alkyl_sulf_C"/>
</dbReference>
<protein>
    <submittedName>
        <fullName evidence="5">HxlR family transcriptional regulator</fullName>
    </submittedName>
</protein>
<comment type="caution">
    <text evidence="5">The sequence shown here is derived from an EMBL/GenBank/DDBJ whole genome shotgun (WGS) entry which is preliminary data.</text>
</comment>
<keyword evidence="2" id="KW-0238">DNA-binding</keyword>
<dbReference type="InterPro" id="IPR011991">
    <property type="entry name" value="ArsR-like_HTH"/>
</dbReference>
<dbReference type="Proteomes" id="UP000321261">
    <property type="component" value="Unassembled WGS sequence"/>
</dbReference>
<dbReference type="InterPro" id="IPR002577">
    <property type="entry name" value="HTH_HxlR"/>
</dbReference>
<dbReference type="PANTHER" id="PTHR33204">
    <property type="entry name" value="TRANSCRIPTIONAL REGULATOR, MARR FAMILY"/>
    <property type="match status" value="1"/>
</dbReference>
<dbReference type="InterPro" id="IPR001845">
    <property type="entry name" value="HTH_ArsR_DNA-bd_dom"/>
</dbReference>
<organism evidence="5 6">
    <name type="scientific">Pseudonocardia hierapolitana</name>
    <dbReference type="NCBI Taxonomy" id="1128676"/>
    <lineage>
        <taxon>Bacteria</taxon>
        <taxon>Bacillati</taxon>
        <taxon>Actinomycetota</taxon>
        <taxon>Actinomycetes</taxon>
        <taxon>Pseudonocardiales</taxon>
        <taxon>Pseudonocardiaceae</taxon>
        <taxon>Pseudonocardia</taxon>
    </lineage>
</organism>
<dbReference type="GO" id="GO:0003700">
    <property type="term" value="F:DNA-binding transcription factor activity"/>
    <property type="evidence" value="ECO:0007669"/>
    <property type="project" value="InterPro"/>
</dbReference>
<dbReference type="RefSeq" id="WP_246170550.1">
    <property type="nucleotide sequence ID" value="NZ_VIWU01000001.1"/>
</dbReference>
<feature type="domain" description="HTH hxlR-type" evidence="4">
    <location>
        <begin position="10"/>
        <end position="108"/>
    </location>
</feature>
<dbReference type="PROSITE" id="PS51118">
    <property type="entry name" value="HTH_HXLR"/>
    <property type="match status" value="1"/>
</dbReference>
<dbReference type="AlphaFoldDB" id="A0A561SVH7"/>
<sequence length="217" mass="23736">MGTRRYDDPCGVARALDVVGERWTLLVVRELLFGPKRFSDLARGLLGMSQNVLSQRLRELADAGLVERRRMGPPVSGQVYELTERGATLRPVVIELARWGSRIPTTSRADLSADALALALLTTFDPDRAEDVRITLVLGDDRFVAEITDGRLEITRGEAERPDAEIHTDAAGLRSVVFGGRPLAEAIASGEVEVRGDTEAARRFASRFPRPAQVDGS</sequence>